<dbReference type="OrthoDB" id="197463at2"/>
<keyword evidence="3" id="KW-1185">Reference proteome</keyword>
<feature type="domain" description="VOC" evidence="1">
    <location>
        <begin position="5"/>
        <end position="114"/>
    </location>
</feature>
<organism evidence="2 3">
    <name type="scientific">Mycolicibacterium moriokaense</name>
    <dbReference type="NCBI Taxonomy" id="39691"/>
    <lineage>
        <taxon>Bacteria</taxon>
        <taxon>Bacillati</taxon>
        <taxon>Actinomycetota</taxon>
        <taxon>Actinomycetes</taxon>
        <taxon>Mycobacteriales</taxon>
        <taxon>Mycobacteriaceae</taxon>
        <taxon>Mycolicibacterium</taxon>
    </lineage>
</organism>
<evidence type="ECO:0000313" key="2">
    <source>
        <dbReference type="EMBL" id="PXX12111.1"/>
    </source>
</evidence>
<gene>
    <name evidence="2" type="ORF">C8E89_102236</name>
</gene>
<dbReference type="RefSeq" id="WP_110314758.1">
    <property type="nucleotide sequence ID" value="NZ_QJJU01000002.1"/>
</dbReference>
<dbReference type="InterPro" id="IPR037523">
    <property type="entry name" value="VOC_core"/>
</dbReference>
<reference evidence="2 3" key="2">
    <citation type="submission" date="2018-06" db="EMBL/GenBank/DDBJ databases">
        <title>Sequencing of bacterial isolates from soil warming experiment in Harvard Forest, Massachusetts, USA.</title>
        <authorList>
            <person name="Deangelis K.PhD."/>
        </authorList>
    </citation>
    <scope>NUCLEOTIDE SEQUENCE [LARGE SCALE GENOMIC DNA]</scope>
    <source>
        <strain evidence="2 3">GAS496</strain>
    </source>
</reference>
<dbReference type="InterPro" id="IPR004360">
    <property type="entry name" value="Glyas_Fos-R_dOase_dom"/>
</dbReference>
<evidence type="ECO:0000259" key="1">
    <source>
        <dbReference type="PROSITE" id="PS51819"/>
    </source>
</evidence>
<proteinExistence type="predicted"/>
<reference evidence="3" key="1">
    <citation type="submission" date="2018-05" db="EMBL/GenBank/DDBJ databases">
        <authorList>
            <person name="Deangelis K."/>
            <person name="Huntemann M."/>
            <person name="Clum A."/>
            <person name="Pillay M."/>
            <person name="Palaniappan K."/>
            <person name="Varghese N."/>
            <person name="Mikhailova N."/>
            <person name="Stamatis D."/>
            <person name="Reddy T."/>
            <person name="Daum C."/>
            <person name="Shapiro N."/>
            <person name="Ivanova N."/>
            <person name="Kyrpides N."/>
            <person name="Woyke T."/>
        </authorList>
    </citation>
    <scope>NUCLEOTIDE SEQUENCE [LARGE SCALE GENOMIC DNA]</scope>
    <source>
        <strain evidence="3">GAS496</strain>
    </source>
</reference>
<dbReference type="Pfam" id="PF00903">
    <property type="entry name" value="Glyoxalase"/>
    <property type="match status" value="1"/>
</dbReference>
<dbReference type="Proteomes" id="UP000247781">
    <property type="component" value="Unassembled WGS sequence"/>
</dbReference>
<protein>
    <submittedName>
        <fullName evidence="2">Glyoxylase I family protein</fullName>
    </submittedName>
</protein>
<evidence type="ECO:0000313" key="3">
    <source>
        <dbReference type="Proteomes" id="UP000247781"/>
    </source>
</evidence>
<dbReference type="InterPro" id="IPR050383">
    <property type="entry name" value="GlyoxalaseI/FosfomycinResist"/>
</dbReference>
<name>A0A318HLN0_9MYCO</name>
<dbReference type="Gene3D" id="3.10.180.10">
    <property type="entry name" value="2,3-Dihydroxybiphenyl 1,2-Dioxygenase, domain 1"/>
    <property type="match status" value="1"/>
</dbReference>
<dbReference type="EMBL" id="QJJU01000002">
    <property type="protein sequence ID" value="PXX12111.1"/>
    <property type="molecule type" value="Genomic_DNA"/>
</dbReference>
<dbReference type="PROSITE" id="PS51819">
    <property type="entry name" value="VOC"/>
    <property type="match status" value="1"/>
</dbReference>
<comment type="caution">
    <text evidence="2">The sequence shown here is derived from an EMBL/GenBank/DDBJ whole genome shotgun (WGS) entry which is preliminary data.</text>
</comment>
<dbReference type="AlphaFoldDB" id="A0A318HLN0"/>
<dbReference type="PANTHER" id="PTHR21366">
    <property type="entry name" value="GLYOXALASE FAMILY PROTEIN"/>
    <property type="match status" value="1"/>
</dbReference>
<accession>A0A318HLN0</accession>
<sequence>MKPSGLHHVAICVADVQQGLAFYRDILGMTQLPRPDLGPGYWLDAGGQQVHLMESDTQPPAANHFAIRVDDIDAAVTDLQDHGVEVFRVPPIAGAGYQAVLHDPFGNLVELNQPEVCLHD</sequence>
<dbReference type="InterPro" id="IPR029068">
    <property type="entry name" value="Glyas_Bleomycin-R_OHBP_Dase"/>
</dbReference>
<dbReference type="SUPFAM" id="SSF54593">
    <property type="entry name" value="Glyoxalase/Bleomycin resistance protein/Dihydroxybiphenyl dioxygenase"/>
    <property type="match status" value="1"/>
</dbReference>